<evidence type="ECO:0000256" key="3">
    <source>
        <dbReference type="ARBA" id="ARBA00022692"/>
    </source>
</evidence>
<evidence type="ECO:0000313" key="10">
    <source>
        <dbReference type="Proteomes" id="UP000717696"/>
    </source>
</evidence>
<proteinExistence type="predicted"/>
<dbReference type="FunFam" id="1.20.1250.20:FF:000034">
    <property type="entry name" value="MFS general substrate transporter"/>
    <property type="match status" value="1"/>
</dbReference>
<dbReference type="OrthoDB" id="2962993at2759"/>
<dbReference type="EMBL" id="JAGMUU010000014">
    <property type="protein sequence ID" value="KAH7140044.1"/>
    <property type="molecule type" value="Genomic_DNA"/>
</dbReference>
<name>A0A9P9J3L1_9HYPO</name>
<feature type="transmembrane region" description="Helical" evidence="7">
    <location>
        <begin position="178"/>
        <end position="198"/>
    </location>
</feature>
<feature type="transmembrane region" description="Helical" evidence="7">
    <location>
        <begin position="84"/>
        <end position="103"/>
    </location>
</feature>
<dbReference type="InterPro" id="IPR011701">
    <property type="entry name" value="MFS"/>
</dbReference>
<reference evidence="9" key="1">
    <citation type="journal article" date="2021" name="Nat. Commun.">
        <title>Genetic determinants of endophytism in the Arabidopsis root mycobiome.</title>
        <authorList>
            <person name="Mesny F."/>
            <person name="Miyauchi S."/>
            <person name="Thiergart T."/>
            <person name="Pickel B."/>
            <person name="Atanasova L."/>
            <person name="Karlsson M."/>
            <person name="Huettel B."/>
            <person name="Barry K.W."/>
            <person name="Haridas S."/>
            <person name="Chen C."/>
            <person name="Bauer D."/>
            <person name="Andreopoulos W."/>
            <person name="Pangilinan J."/>
            <person name="LaButti K."/>
            <person name="Riley R."/>
            <person name="Lipzen A."/>
            <person name="Clum A."/>
            <person name="Drula E."/>
            <person name="Henrissat B."/>
            <person name="Kohler A."/>
            <person name="Grigoriev I.V."/>
            <person name="Martin F.M."/>
            <person name="Hacquard S."/>
        </authorList>
    </citation>
    <scope>NUCLEOTIDE SEQUENCE</scope>
    <source>
        <strain evidence="9">MPI-CAGE-AT-0021</strain>
    </source>
</reference>
<dbReference type="SUPFAM" id="SSF103473">
    <property type="entry name" value="MFS general substrate transporter"/>
    <property type="match status" value="1"/>
</dbReference>
<evidence type="ECO:0000256" key="6">
    <source>
        <dbReference type="ARBA" id="ARBA00023180"/>
    </source>
</evidence>
<feature type="transmembrane region" description="Helical" evidence="7">
    <location>
        <begin position="374"/>
        <end position="395"/>
    </location>
</feature>
<evidence type="ECO:0000256" key="1">
    <source>
        <dbReference type="ARBA" id="ARBA00004141"/>
    </source>
</evidence>
<keyword evidence="10" id="KW-1185">Reference proteome</keyword>
<feature type="transmembrane region" description="Helical" evidence="7">
    <location>
        <begin position="286"/>
        <end position="306"/>
    </location>
</feature>
<feature type="transmembrane region" description="Helical" evidence="7">
    <location>
        <begin position="249"/>
        <end position="266"/>
    </location>
</feature>
<feature type="transmembrane region" description="Helical" evidence="7">
    <location>
        <begin position="339"/>
        <end position="362"/>
    </location>
</feature>
<keyword evidence="4 7" id="KW-1133">Transmembrane helix</keyword>
<sequence length="466" mass="52151">MPKEEERRMVRKMDWRVLPIVSALYIMSFLNRVNIGNARIYHLEEDLGLTGNDYQICVSVLFVTYVTFEIPSNLLLKKLKPKRFIPTIAIGWGIVSLSTGFVQNMSQFIGLRLLLGLFEAGYFPGAAFYLTFFYRRRELAVRVFYLYSSSALAGLLGGLMAFGLGYMDGLHGMSAWRWLMVLEGVPTILLGIIAYFVLANDPRDAPYLTEREKSFVLIRRHLDGSSFGKEGEDKIDWEQALSAFKDWKVWTLSFGQLGATVAIYGYNTFLPTIIRSLGYTGLQTQLLTIPCYFAGVVCFLIMAYFSDRTGRRGYFAIAGGVTCAVGYAIILASHSSGNAPQYAGCVIVAMGVYTATGLPLSWMPSNLPSHYKRAVGQATAMTLANVSGTFSPFLYPTADGPLYRMGHLASMSFVLLAVGMHALTSILLKRENKKRDRGDRDHVLEGKTYEQIARLGDLHPQYRYMY</sequence>
<feature type="transmembrane region" description="Helical" evidence="7">
    <location>
        <begin position="53"/>
        <end position="72"/>
    </location>
</feature>
<evidence type="ECO:0000259" key="8">
    <source>
        <dbReference type="PROSITE" id="PS50850"/>
    </source>
</evidence>
<feature type="transmembrane region" description="Helical" evidence="7">
    <location>
        <begin position="144"/>
        <end position="166"/>
    </location>
</feature>
<feature type="transmembrane region" description="Helical" evidence="7">
    <location>
        <begin position="15"/>
        <end position="33"/>
    </location>
</feature>
<keyword evidence="5 7" id="KW-0472">Membrane</keyword>
<evidence type="ECO:0000256" key="7">
    <source>
        <dbReference type="SAM" id="Phobius"/>
    </source>
</evidence>
<evidence type="ECO:0000313" key="9">
    <source>
        <dbReference type="EMBL" id="KAH7140044.1"/>
    </source>
</evidence>
<feature type="transmembrane region" description="Helical" evidence="7">
    <location>
        <begin position="313"/>
        <end position="333"/>
    </location>
</feature>
<feature type="domain" description="Major facilitator superfamily (MFS) profile" evidence="8">
    <location>
        <begin position="17"/>
        <end position="433"/>
    </location>
</feature>
<evidence type="ECO:0000256" key="5">
    <source>
        <dbReference type="ARBA" id="ARBA00023136"/>
    </source>
</evidence>
<dbReference type="GO" id="GO:0016020">
    <property type="term" value="C:membrane"/>
    <property type="evidence" value="ECO:0007669"/>
    <property type="project" value="UniProtKB-SubCell"/>
</dbReference>
<dbReference type="AlphaFoldDB" id="A0A9P9J3L1"/>
<dbReference type="PANTHER" id="PTHR43791">
    <property type="entry name" value="PERMEASE-RELATED"/>
    <property type="match status" value="1"/>
</dbReference>
<evidence type="ECO:0000256" key="4">
    <source>
        <dbReference type="ARBA" id="ARBA00022989"/>
    </source>
</evidence>
<dbReference type="Proteomes" id="UP000717696">
    <property type="component" value="Unassembled WGS sequence"/>
</dbReference>
<dbReference type="InterPro" id="IPR036259">
    <property type="entry name" value="MFS_trans_sf"/>
</dbReference>
<dbReference type="PROSITE" id="PS50850">
    <property type="entry name" value="MFS"/>
    <property type="match status" value="1"/>
</dbReference>
<keyword evidence="2" id="KW-0813">Transport</keyword>
<evidence type="ECO:0000256" key="2">
    <source>
        <dbReference type="ARBA" id="ARBA00022448"/>
    </source>
</evidence>
<dbReference type="Gene3D" id="1.20.1250.20">
    <property type="entry name" value="MFS general substrate transporter like domains"/>
    <property type="match status" value="2"/>
</dbReference>
<comment type="subcellular location">
    <subcellularLocation>
        <location evidence="1">Membrane</location>
        <topology evidence="1">Multi-pass membrane protein</topology>
    </subcellularLocation>
</comment>
<dbReference type="PANTHER" id="PTHR43791:SF91">
    <property type="entry name" value="MAJOR FACILITATOR SUPERFAMILY (MFS) PROFILE DOMAIN-CONTAINING PROTEIN-RELATED"/>
    <property type="match status" value="1"/>
</dbReference>
<comment type="caution">
    <text evidence="9">The sequence shown here is derived from an EMBL/GenBank/DDBJ whole genome shotgun (WGS) entry which is preliminary data.</text>
</comment>
<feature type="transmembrane region" description="Helical" evidence="7">
    <location>
        <begin position="109"/>
        <end position="132"/>
    </location>
</feature>
<accession>A0A9P9J3L1</accession>
<protein>
    <submittedName>
        <fullName evidence="9">Major facilitator superfamily domain-containing protein</fullName>
    </submittedName>
</protein>
<dbReference type="Pfam" id="PF07690">
    <property type="entry name" value="MFS_1"/>
    <property type="match status" value="1"/>
</dbReference>
<organism evidence="9 10">
    <name type="scientific">Dactylonectria estremocensis</name>
    <dbReference type="NCBI Taxonomy" id="1079267"/>
    <lineage>
        <taxon>Eukaryota</taxon>
        <taxon>Fungi</taxon>
        <taxon>Dikarya</taxon>
        <taxon>Ascomycota</taxon>
        <taxon>Pezizomycotina</taxon>
        <taxon>Sordariomycetes</taxon>
        <taxon>Hypocreomycetidae</taxon>
        <taxon>Hypocreales</taxon>
        <taxon>Nectriaceae</taxon>
        <taxon>Dactylonectria</taxon>
    </lineage>
</organism>
<dbReference type="FunFam" id="1.20.1250.20:FF:000068">
    <property type="entry name" value="MFS general substrate transporter"/>
    <property type="match status" value="1"/>
</dbReference>
<gene>
    <name evidence="9" type="ORF">B0J13DRAFT_478483</name>
</gene>
<dbReference type="GO" id="GO:0022857">
    <property type="term" value="F:transmembrane transporter activity"/>
    <property type="evidence" value="ECO:0007669"/>
    <property type="project" value="InterPro"/>
</dbReference>
<feature type="transmembrane region" description="Helical" evidence="7">
    <location>
        <begin position="407"/>
        <end position="428"/>
    </location>
</feature>
<dbReference type="InterPro" id="IPR020846">
    <property type="entry name" value="MFS_dom"/>
</dbReference>
<keyword evidence="6" id="KW-0325">Glycoprotein</keyword>
<keyword evidence="3 7" id="KW-0812">Transmembrane</keyword>